<dbReference type="EMBL" id="CM042047">
    <property type="protein sequence ID" value="KAI3769099.1"/>
    <property type="molecule type" value="Genomic_DNA"/>
</dbReference>
<evidence type="ECO:0000313" key="1">
    <source>
        <dbReference type="EMBL" id="KAI3769099.1"/>
    </source>
</evidence>
<evidence type="ECO:0000313" key="2">
    <source>
        <dbReference type="Proteomes" id="UP001055879"/>
    </source>
</evidence>
<gene>
    <name evidence="1" type="ORF">L6452_00196</name>
</gene>
<keyword evidence="2" id="KW-1185">Reference proteome</keyword>
<reference evidence="1 2" key="2">
    <citation type="journal article" date="2022" name="Mol. Ecol. Resour.">
        <title>The genomes of chicory, endive, great burdock and yacon provide insights into Asteraceae paleo-polyploidization history and plant inulin production.</title>
        <authorList>
            <person name="Fan W."/>
            <person name="Wang S."/>
            <person name="Wang H."/>
            <person name="Wang A."/>
            <person name="Jiang F."/>
            <person name="Liu H."/>
            <person name="Zhao H."/>
            <person name="Xu D."/>
            <person name="Zhang Y."/>
        </authorList>
    </citation>
    <scope>NUCLEOTIDE SEQUENCE [LARGE SCALE GENOMIC DNA]</scope>
    <source>
        <strain evidence="2">cv. Niubang</strain>
    </source>
</reference>
<sequence length="226" mass="25975">MAESKADHHHLIEIPVDGEHQKQIISAIAAISAIQDHPLTEISESPGHLLLLKLWQREEDLSGRRIAGKESRLDTLRREIFQLCLFFFTFHGLFLTILFTSSSSSSLSSRNDLCRKWWIPMMTSLSFCVVMVLLVQRKLFGYWKVYGQIQREKSDNRSLMRCIQELRMKGVSFDLSKEPGNGKKMKSSSVEIKWKPITWCSRYFVTICLVLASSLALPLCKFMVCA</sequence>
<protein>
    <submittedName>
        <fullName evidence="1">Uncharacterized protein</fullName>
    </submittedName>
</protein>
<proteinExistence type="predicted"/>
<accession>A0ACB9FDC2</accession>
<organism evidence="1 2">
    <name type="scientific">Arctium lappa</name>
    <name type="common">Greater burdock</name>
    <name type="synonym">Lappa major</name>
    <dbReference type="NCBI Taxonomy" id="4217"/>
    <lineage>
        <taxon>Eukaryota</taxon>
        <taxon>Viridiplantae</taxon>
        <taxon>Streptophyta</taxon>
        <taxon>Embryophyta</taxon>
        <taxon>Tracheophyta</taxon>
        <taxon>Spermatophyta</taxon>
        <taxon>Magnoliopsida</taxon>
        <taxon>eudicotyledons</taxon>
        <taxon>Gunneridae</taxon>
        <taxon>Pentapetalae</taxon>
        <taxon>asterids</taxon>
        <taxon>campanulids</taxon>
        <taxon>Asterales</taxon>
        <taxon>Asteraceae</taxon>
        <taxon>Carduoideae</taxon>
        <taxon>Cardueae</taxon>
        <taxon>Arctiinae</taxon>
        <taxon>Arctium</taxon>
    </lineage>
</organism>
<comment type="caution">
    <text evidence="1">The sequence shown here is derived from an EMBL/GenBank/DDBJ whole genome shotgun (WGS) entry which is preliminary data.</text>
</comment>
<reference evidence="2" key="1">
    <citation type="journal article" date="2022" name="Mol. Ecol. Resour.">
        <title>The genomes of chicory, endive, great burdock and yacon provide insights into Asteraceae palaeo-polyploidization history and plant inulin production.</title>
        <authorList>
            <person name="Fan W."/>
            <person name="Wang S."/>
            <person name="Wang H."/>
            <person name="Wang A."/>
            <person name="Jiang F."/>
            <person name="Liu H."/>
            <person name="Zhao H."/>
            <person name="Xu D."/>
            <person name="Zhang Y."/>
        </authorList>
    </citation>
    <scope>NUCLEOTIDE SEQUENCE [LARGE SCALE GENOMIC DNA]</scope>
    <source>
        <strain evidence="2">cv. Niubang</strain>
    </source>
</reference>
<name>A0ACB9FDC2_ARCLA</name>
<dbReference type="Proteomes" id="UP001055879">
    <property type="component" value="Linkage Group LG01"/>
</dbReference>